<dbReference type="EMBL" id="AQRA01000005">
    <property type="protein sequence ID" value="EZH73550.1"/>
    <property type="molecule type" value="Genomic_DNA"/>
</dbReference>
<comment type="caution">
    <text evidence="1">The sequence shown here is derived from an EMBL/GenBank/DDBJ whole genome shotgun (WGS) entry which is preliminary data.</text>
</comment>
<dbReference type="STRING" id="1317122.ATO12_16565"/>
<dbReference type="Proteomes" id="UP000023541">
    <property type="component" value="Unassembled WGS sequence"/>
</dbReference>
<dbReference type="OrthoDB" id="1163095at2"/>
<protein>
    <submittedName>
        <fullName evidence="1">Uncharacterized protein</fullName>
    </submittedName>
</protein>
<dbReference type="AlphaFoldDB" id="A0A023BUB3"/>
<keyword evidence="2" id="KW-1185">Reference proteome</keyword>
<name>A0A023BUB3_9FLAO</name>
<gene>
    <name evidence="1" type="ORF">ATO12_16565</name>
</gene>
<dbReference type="RefSeq" id="WP_034242273.1">
    <property type="nucleotide sequence ID" value="NZ_AQRA01000005.1"/>
</dbReference>
<accession>A0A023BUB3</accession>
<sequence>MEIDLTSQILIQELAIWMDGGSIKLKCTNQKKQEFEIEFVQNVNWEILEFQKLPGRIYLNENLIPKRSVMEKKIIESLETALFTNSSDIEETIFKEKINYVKSEQFILDSNKIQIRKR</sequence>
<reference evidence="1 2" key="1">
    <citation type="submission" date="2014-04" db="EMBL/GenBank/DDBJ databases">
        <title>Aquimarina sp. 22II-S11-z7 Genome Sequencing.</title>
        <authorList>
            <person name="Lai Q."/>
        </authorList>
    </citation>
    <scope>NUCLEOTIDE SEQUENCE [LARGE SCALE GENOMIC DNA]</scope>
    <source>
        <strain evidence="1 2">22II-S11-z7</strain>
    </source>
</reference>
<evidence type="ECO:0000313" key="1">
    <source>
        <dbReference type="EMBL" id="EZH73550.1"/>
    </source>
</evidence>
<evidence type="ECO:0000313" key="2">
    <source>
        <dbReference type="Proteomes" id="UP000023541"/>
    </source>
</evidence>
<proteinExistence type="predicted"/>
<organism evidence="1 2">
    <name type="scientific">Aquimarina atlantica</name>
    <dbReference type="NCBI Taxonomy" id="1317122"/>
    <lineage>
        <taxon>Bacteria</taxon>
        <taxon>Pseudomonadati</taxon>
        <taxon>Bacteroidota</taxon>
        <taxon>Flavobacteriia</taxon>
        <taxon>Flavobacteriales</taxon>
        <taxon>Flavobacteriaceae</taxon>
        <taxon>Aquimarina</taxon>
    </lineage>
</organism>
<dbReference type="eggNOG" id="ENOG5033MQJ">
    <property type="taxonomic scope" value="Bacteria"/>
</dbReference>